<evidence type="ECO:0000313" key="1">
    <source>
        <dbReference type="EMBL" id="KAI0084579.1"/>
    </source>
</evidence>
<dbReference type="EMBL" id="MU274941">
    <property type="protein sequence ID" value="KAI0084579.1"/>
    <property type="molecule type" value="Genomic_DNA"/>
</dbReference>
<gene>
    <name evidence="1" type="ORF">BDY19DRAFT_1060274</name>
</gene>
<protein>
    <submittedName>
        <fullName evidence="1">Uncharacterized protein</fullName>
    </submittedName>
</protein>
<keyword evidence="2" id="KW-1185">Reference proteome</keyword>
<evidence type="ECO:0000313" key="2">
    <source>
        <dbReference type="Proteomes" id="UP001055072"/>
    </source>
</evidence>
<name>A0ACB8TRX9_9APHY</name>
<organism evidence="1 2">
    <name type="scientific">Irpex rosettiformis</name>
    <dbReference type="NCBI Taxonomy" id="378272"/>
    <lineage>
        <taxon>Eukaryota</taxon>
        <taxon>Fungi</taxon>
        <taxon>Dikarya</taxon>
        <taxon>Basidiomycota</taxon>
        <taxon>Agaricomycotina</taxon>
        <taxon>Agaricomycetes</taxon>
        <taxon>Polyporales</taxon>
        <taxon>Irpicaceae</taxon>
        <taxon>Irpex</taxon>
    </lineage>
</organism>
<comment type="caution">
    <text evidence="1">The sequence shown here is derived from an EMBL/GenBank/DDBJ whole genome shotgun (WGS) entry which is preliminary data.</text>
</comment>
<proteinExistence type="predicted"/>
<reference evidence="1" key="1">
    <citation type="journal article" date="2021" name="Environ. Microbiol.">
        <title>Gene family expansions and transcriptome signatures uncover fungal adaptations to wood decay.</title>
        <authorList>
            <person name="Hage H."/>
            <person name="Miyauchi S."/>
            <person name="Viragh M."/>
            <person name="Drula E."/>
            <person name="Min B."/>
            <person name="Chaduli D."/>
            <person name="Navarro D."/>
            <person name="Favel A."/>
            <person name="Norest M."/>
            <person name="Lesage-Meessen L."/>
            <person name="Balint B."/>
            <person name="Merenyi Z."/>
            <person name="de Eugenio L."/>
            <person name="Morin E."/>
            <person name="Martinez A.T."/>
            <person name="Baldrian P."/>
            <person name="Stursova M."/>
            <person name="Martinez M.J."/>
            <person name="Novotny C."/>
            <person name="Magnuson J.K."/>
            <person name="Spatafora J.W."/>
            <person name="Maurice S."/>
            <person name="Pangilinan J."/>
            <person name="Andreopoulos W."/>
            <person name="LaButti K."/>
            <person name="Hundley H."/>
            <person name="Na H."/>
            <person name="Kuo A."/>
            <person name="Barry K."/>
            <person name="Lipzen A."/>
            <person name="Henrissat B."/>
            <person name="Riley R."/>
            <person name="Ahrendt S."/>
            <person name="Nagy L.G."/>
            <person name="Grigoriev I.V."/>
            <person name="Martin F."/>
            <person name="Rosso M.N."/>
        </authorList>
    </citation>
    <scope>NUCLEOTIDE SEQUENCE</scope>
    <source>
        <strain evidence="1">CBS 384.51</strain>
    </source>
</reference>
<sequence>MAPVDAEGTPYKYTLAGRGRDPAALDALPDEQAQFTASVEDFLDNMKNPGQLVLPNADHTMSGRYPIHKMLVKESDDNKMELLIRRPTVKSHSVFGCDTQGYVAVEAQNSDVLFLKDSWRVHHELAKTETEIYRILERYGVPHIPRMICGGDVRGPGDNDPVQTTKSVEWIKRQDLPVGYAYLREHVHHRMVQRIAYPIEAATNSKQYTKAFYSAIQVIKRADGDECKILHRDISIGNVMFSGKDGEDDVGVLGDWDHARVTIPGEAREHQKFRTGTWLFMSIGLLQNPRKAHETLDDLESIFWTKLYGALHRFKHTGKIDIEVFTEKHHEMDAAGYTSTVVGGDRKYTILVNFPKIIKFSSRALDSLFLRLAEAIREYYDAKYSLYRVQSTAARYSYVDLDEDDLDEYSPISKARKVLEEKHAIVSDPQFWLNTFKSALDMKNGWRDDLMSEDPYPLRTEEQKTQQIENTLQRAFERKNQMEGSNTPGEDPDKLEFQEDPEVIESENDLVLIPTSYYRRGLDADDHEPVTQPAGASPSSRPPLGRQLDGSGAQTGAAFSSGSSSTESITEQRKRKHKDHGGKMVGSSKIRSESGPMQKRLRQMRVPASLPAAFDLSTRPQTRLATARHLSGEASVGASGMGRLSLSPVRRTQASLKGKDKAKGKGKGKETMRSHD</sequence>
<accession>A0ACB8TRX9</accession>
<dbReference type="Proteomes" id="UP001055072">
    <property type="component" value="Unassembled WGS sequence"/>
</dbReference>